<keyword evidence="2" id="KW-0378">Hydrolase</keyword>
<keyword evidence="3" id="KW-1185">Reference proteome</keyword>
<dbReference type="InterPro" id="IPR028204">
    <property type="entry name" value="Tricorn_C1"/>
</dbReference>
<evidence type="ECO:0000259" key="1">
    <source>
        <dbReference type="Pfam" id="PF14684"/>
    </source>
</evidence>
<dbReference type="PROSITE" id="PS51257">
    <property type="entry name" value="PROKAR_LIPOPROTEIN"/>
    <property type="match status" value="1"/>
</dbReference>
<dbReference type="Pfam" id="PF14684">
    <property type="entry name" value="Tricorn_C1"/>
    <property type="match status" value="1"/>
</dbReference>
<keyword evidence="2" id="KW-0645">Protease</keyword>
<organism evidence="2 3">
    <name type="scientific">Bacteroides graminisolvens DSM 19988 = JCM 15093</name>
    <dbReference type="NCBI Taxonomy" id="1121097"/>
    <lineage>
        <taxon>Bacteria</taxon>
        <taxon>Pseudomonadati</taxon>
        <taxon>Bacteroidota</taxon>
        <taxon>Bacteroidia</taxon>
        <taxon>Bacteroidales</taxon>
        <taxon>Bacteroidaceae</taxon>
        <taxon>Bacteroides</taxon>
    </lineage>
</organism>
<dbReference type="GO" id="GO:0006508">
    <property type="term" value="P:proteolysis"/>
    <property type="evidence" value="ECO:0007669"/>
    <property type="project" value="UniProtKB-KW"/>
</dbReference>
<proteinExistence type="predicted"/>
<dbReference type="AlphaFoldDB" id="A0A069CY82"/>
<comment type="caution">
    <text evidence="2">The sequence shown here is derived from an EMBL/GenBank/DDBJ whole genome shotgun (WGS) entry which is preliminary data.</text>
</comment>
<reference evidence="2 3" key="1">
    <citation type="journal article" date="2015" name="Microbes Environ.">
        <title>Distribution and evolution of nitrogen fixation genes in the phylum bacteroidetes.</title>
        <authorList>
            <person name="Inoue J."/>
            <person name="Oshima K."/>
            <person name="Suda W."/>
            <person name="Sakamoto M."/>
            <person name="Iino T."/>
            <person name="Noda S."/>
            <person name="Hongoh Y."/>
            <person name="Hattori M."/>
            <person name="Ohkuma M."/>
        </authorList>
    </citation>
    <scope>NUCLEOTIDE SEQUENCE [LARGE SCALE GENOMIC DNA]</scope>
    <source>
        <strain evidence="2 3">JCM 15093</strain>
    </source>
</reference>
<gene>
    <name evidence="2" type="ORF">JCM15093_156</name>
</gene>
<evidence type="ECO:0000313" key="2">
    <source>
        <dbReference type="EMBL" id="GAK35080.1"/>
    </source>
</evidence>
<accession>A0A069CY82</accession>
<sequence>MKRHIKYLILLTVVLFSSCIGEEEYDNSPQGNFDALWTIIDEKYCFLDYKGINWDSIYTVYQKKLTPTMSDENLFEVLGDMLDELKDGHVNLYSSSDVARYWIGTRIIRGILMKPLLKNTWKPTIALREEPNTLF</sequence>
<dbReference type="SUPFAM" id="SSF52096">
    <property type="entry name" value="ClpP/crotonase"/>
    <property type="match status" value="1"/>
</dbReference>
<dbReference type="GO" id="GO:0008233">
    <property type="term" value="F:peptidase activity"/>
    <property type="evidence" value="ECO:0007669"/>
    <property type="project" value="UniProtKB-KW"/>
</dbReference>
<feature type="domain" description="Tricorn protease C1" evidence="1">
    <location>
        <begin position="27"/>
        <end position="82"/>
    </location>
</feature>
<dbReference type="Gene3D" id="3.30.750.44">
    <property type="match status" value="1"/>
</dbReference>
<dbReference type="Proteomes" id="UP000027601">
    <property type="component" value="Unassembled WGS sequence"/>
</dbReference>
<name>A0A069CY82_9BACE</name>
<dbReference type="EMBL" id="BAJS01000001">
    <property type="protein sequence ID" value="GAK35080.1"/>
    <property type="molecule type" value="Genomic_DNA"/>
</dbReference>
<evidence type="ECO:0000313" key="3">
    <source>
        <dbReference type="Proteomes" id="UP000027601"/>
    </source>
</evidence>
<protein>
    <submittedName>
        <fullName evidence="2">Carboxyl-terminal protease-related protein</fullName>
    </submittedName>
</protein>
<dbReference type="eggNOG" id="COG0793">
    <property type="taxonomic scope" value="Bacteria"/>
</dbReference>
<dbReference type="InterPro" id="IPR029045">
    <property type="entry name" value="ClpP/crotonase-like_dom_sf"/>
</dbReference>